<evidence type="ECO:0000313" key="1">
    <source>
        <dbReference type="EMBL" id="WXG70157.1"/>
    </source>
</evidence>
<reference evidence="1 2" key="1">
    <citation type="submission" date="2024-03" db="EMBL/GenBank/DDBJ databases">
        <title>Natural products discovery in diverse microorganisms through a two-stage MS feature dereplication strategy.</title>
        <authorList>
            <person name="Zhang R."/>
        </authorList>
    </citation>
    <scope>NUCLEOTIDE SEQUENCE [LARGE SCALE GENOMIC DNA]</scope>
    <source>
        <strain evidence="1 2">18930</strain>
    </source>
</reference>
<keyword evidence="2" id="KW-1185">Reference proteome</keyword>
<evidence type="ECO:0000313" key="2">
    <source>
        <dbReference type="Proteomes" id="UP001432000"/>
    </source>
</evidence>
<sequence length="207" mass="21359">MTRSWIDNKVDVFLAEAHPLGLTAPRAGVATLIERSVERAALLTGVTARTARQGFTDDHVRDLVRTAAEDLAAEVPGTQLDDLPATHTVPVALAARTTAGLAIVTELVASAAGPDRDDLLAGLRQSLSLITTWGALIEGATAARSAPSPTGAEKVIEAPEALLHRSIRELERGRTALAGGTVPRDGGDPIGLAAALGSNAEDLTAEL</sequence>
<name>A0ABZ2PLV5_9NOCA</name>
<gene>
    <name evidence="1" type="ORF">WDS16_06455</name>
</gene>
<organism evidence="1 2">
    <name type="scientific">Rhodococcus sovatensis</name>
    <dbReference type="NCBI Taxonomy" id="1805840"/>
    <lineage>
        <taxon>Bacteria</taxon>
        <taxon>Bacillati</taxon>
        <taxon>Actinomycetota</taxon>
        <taxon>Actinomycetes</taxon>
        <taxon>Mycobacteriales</taxon>
        <taxon>Nocardiaceae</taxon>
        <taxon>Rhodococcus</taxon>
    </lineage>
</organism>
<dbReference type="EMBL" id="CP147846">
    <property type="protein sequence ID" value="WXG70157.1"/>
    <property type="molecule type" value="Genomic_DNA"/>
</dbReference>
<accession>A0ABZ2PLV5</accession>
<protein>
    <recommendedName>
        <fullName evidence="3">DUF222 domain-containing protein</fullName>
    </recommendedName>
</protein>
<evidence type="ECO:0008006" key="3">
    <source>
        <dbReference type="Google" id="ProtNLM"/>
    </source>
</evidence>
<dbReference type="RefSeq" id="WP_338891369.1">
    <property type="nucleotide sequence ID" value="NZ_CP147846.1"/>
</dbReference>
<proteinExistence type="predicted"/>
<dbReference type="Proteomes" id="UP001432000">
    <property type="component" value="Chromosome"/>
</dbReference>